<dbReference type="Proteomes" id="UP001144978">
    <property type="component" value="Unassembled WGS sequence"/>
</dbReference>
<gene>
    <name evidence="1" type="ORF">NUW54_g12769</name>
</gene>
<accession>A0ACC1MUH4</accession>
<protein>
    <submittedName>
        <fullName evidence="1">Uncharacterized protein</fullName>
    </submittedName>
</protein>
<sequence>MRITRLVASSAFLRVIPPGAAGVWCTTHRASSPALLRVISIATSRPTQLQAIQECPRDDRLHCPIRAIARIAHTFPEQNRERISVRASRRNRNFARWRKESDIATETLADSTLHEGREQQNGTREPGHQRLGVVDPTHSRVLVPRKYKKDEMVTTRRARNKGLRRIF</sequence>
<proteinExistence type="predicted"/>
<organism evidence="1 2">
    <name type="scientific">Trametes sanguinea</name>
    <dbReference type="NCBI Taxonomy" id="158606"/>
    <lineage>
        <taxon>Eukaryota</taxon>
        <taxon>Fungi</taxon>
        <taxon>Dikarya</taxon>
        <taxon>Basidiomycota</taxon>
        <taxon>Agaricomycotina</taxon>
        <taxon>Agaricomycetes</taxon>
        <taxon>Polyporales</taxon>
        <taxon>Polyporaceae</taxon>
        <taxon>Trametes</taxon>
    </lineage>
</organism>
<dbReference type="EMBL" id="JANSHE010005585">
    <property type="protein sequence ID" value="KAJ2970261.1"/>
    <property type="molecule type" value="Genomic_DNA"/>
</dbReference>
<name>A0ACC1MUH4_9APHY</name>
<evidence type="ECO:0000313" key="2">
    <source>
        <dbReference type="Proteomes" id="UP001144978"/>
    </source>
</evidence>
<comment type="caution">
    <text evidence="1">The sequence shown here is derived from an EMBL/GenBank/DDBJ whole genome shotgun (WGS) entry which is preliminary data.</text>
</comment>
<evidence type="ECO:0000313" key="1">
    <source>
        <dbReference type="EMBL" id="KAJ2970261.1"/>
    </source>
</evidence>
<reference evidence="1" key="1">
    <citation type="submission" date="2022-08" db="EMBL/GenBank/DDBJ databases">
        <title>Genome Sequence of Pycnoporus sanguineus.</title>
        <authorList>
            <person name="Buettner E."/>
        </authorList>
    </citation>
    <scope>NUCLEOTIDE SEQUENCE</scope>
    <source>
        <strain evidence="1">CG-C14</strain>
    </source>
</reference>
<keyword evidence="2" id="KW-1185">Reference proteome</keyword>